<dbReference type="SFLD" id="SFLDG00363">
    <property type="entry name" value="AMPS_(cytGST):_Alpha-__Mu-__Pi"/>
    <property type="match status" value="1"/>
</dbReference>
<organism evidence="3 4">
    <name type="scientific">Holothuria leucospilota</name>
    <name type="common">Black long sea cucumber</name>
    <name type="synonym">Mertensiothuria leucospilota</name>
    <dbReference type="NCBI Taxonomy" id="206669"/>
    <lineage>
        <taxon>Eukaryota</taxon>
        <taxon>Metazoa</taxon>
        <taxon>Echinodermata</taxon>
        <taxon>Eleutherozoa</taxon>
        <taxon>Echinozoa</taxon>
        <taxon>Holothuroidea</taxon>
        <taxon>Aspidochirotacea</taxon>
        <taxon>Aspidochirotida</taxon>
        <taxon>Holothuriidae</taxon>
        <taxon>Holothuria</taxon>
    </lineage>
</organism>
<dbReference type="AlphaFoldDB" id="A0A9Q1BDC5"/>
<evidence type="ECO:0000313" key="3">
    <source>
        <dbReference type="EMBL" id="KAJ8022535.1"/>
    </source>
</evidence>
<protein>
    <submittedName>
        <fullName evidence="3">S-crystallin SL11</fullName>
    </submittedName>
</protein>
<evidence type="ECO:0000259" key="1">
    <source>
        <dbReference type="PROSITE" id="PS50404"/>
    </source>
</evidence>
<dbReference type="InterPro" id="IPR010987">
    <property type="entry name" value="Glutathione-S-Trfase_C-like"/>
</dbReference>
<keyword evidence="4" id="KW-1185">Reference proteome</keyword>
<dbReference type="InterPro" id="IPR040079">
    <property type="entry name" value="Glutathione_S-Trfase"/>
</dbReference>
<feature type="domain" description="GST N-terminal" evidence="1">
    <location>
        <begin position="2"/>
        <end position="79"/>
    </location>
</feature>
<dbReference type="SFLD" id="SFLDS00019">
    <property type="entry name" value="Glutathione_Transferase_(cytos"/>
    <property type="match status" value="1"/>
</dbReference>
<name>A0A9Q1BDC5_HOLLE</name>
<dbReference type="PANTHER" id="PTHR11571">
    <property type="entry name" value="GLUTATHIONE S-TRANSFERASE"/>
    <property type="match status" value="1"/>
</dbReference>
<evidence type="ECO:0000313" key="4">
    <source>
        <dbReference type="Proteomes" id="UP001152320"/>
    </source>
</evidence>
<dbReference type="InterPro" id="IPR050213">
    <property type="entry name" value="GST_superfamily"/>
</dbReference>
<proteinExistence type="predicted"/>
<evidence type="ECO:0000259" key="2">
    <source>
        <dbReference type="PROSITE" id="PS50405"/>
    </source>
</evidence>
<dbReference type="SUPFAM" id="SSF52833">
    <property type="entry name" value="Thioredoxin-like"/>
    <property type="match status" value="1"/>
</dbReference>
<dbReference type="Pfam" id="PF14497">
    <property type="entry name" value="GST_C_3"/>
    <property type="match status" value="1"/>
</dbReference>
<accession>A0A9Q1BDC5</accession>
<dbReference type="InterPro" id="IPR004045">
    <property type="entry name" value="Glutathione_S-Trfase_N"/>
</dbReference>
<sequence length="211" mass="24566">MPSYKLVYFNLRVQAEPIRYMFHLAGVDFEDKRVTEDEWKEFKSKPGLGQLPILEVDGKELPQSGAIYRYVAREHGFYPSSSWDRAKVDVVIETVGDFDPEMRKFFSERDPAKKTEVIKHFEEEGSVKHANNMEKLLKENNGGTGWFVGDKITLADVIVFYMWYDLVPSLLGIEPGTFDLKENKLLESFIKRFQSEPSISEWLEKRPQTPF</sequence>
<dbReference type="FunFam" id="3.40.30.10:FF:000189">
    <property type="entry name" value="Glutathione S-Transferase"/>
    <property type="match status" value="1"/>
</dbReference>
<dbReference type="Pfam" id="PF02798">
    <property type="entry name" value="GST_N"/>
    <property type="match status" value="1"/>
</dbReference>
<dbReference type="PANTHER" id="PTHR11571:SF150">
    <property type="entry name" value="GLUTATHIONE S-TRANSFERASE"/>
    <property type="match status" value="1"/>
</dbReference>
<dbReference type="GO" id="GO:0004364">
    <property type="term" value="F:glutathione transferase activity"/>
    <property type="evidence" value="ECO:0007669"/>
    <property type="project" value="TreeGrafter"/>
</dbReference>
<dbReference type="OrthoDB" id="414243at2759"/>
<dbReference type="SFLD" id="SFLDG01205">
    <property type="entry name" value="AMPS.1"/>
    <property type="match status" value="1"/>
</dbReference>
<dbReference type="Proteomes" id="UP001152320">
    <property type="component" value="Chromosome 20"/>
</dbReference>
<comment type="caution">
    <text evidence="3">The sequence shown here is derived from an EMBL/GenBank/DDBJ whole genome shotgun (WGS) entry which is preliminary data.</text>
</comment>
<dbReference type="FunFam" id="1.20.1050.10:FF:000030">
    <property type="entry name" value="Glutathione S-transferase S1"/>
    <property type="match status" value="1"/>
</dbReference>
<gene>
    <name evidence="3" type="ORF">HOLleu_37460</name>
</gene>
<dbReference type="SUPFAM" id="SSF47616">
    <property type="entry name" value="GST C-terminal domain-like"/>
    <property type="match status" value="1"/>
</dbReference>
<dbReference type="CDD" id="cd03192">
    <property type="entry name" value="GST_C_Sigma_like"/>
    <property type="match status" value="1"/>
</dbReference>
<dbReference type="Gene3D" id="3.40.30.10">
    <property type="entry name" value="Glutaredoxin"/>
    <property type="match status" value="1"/>
</dbReference>
<dbReference type="EMBL" id="JAIZAY010000020">
    <property type="protein sequence ID" value="KAJ8022535.1"/>
    <property type="molecule type" value="Genomic_DNA"/>
</dbReference>
<dbReference type="InterPro" id="IPR036249">
    <property type="entry name" value="Thioredoxin-like_sf"/>
</dbReference>
<dbReference type="InterPro" id="IPR036282">
    <property type="entry name" value="Glutathione-S-Trfase_C_sf"/>
</dbReference>
<dbReference type="PROSITE" id="PS50405">
    <property type="entry name" value="GST_CTER"/>
    <property type="match status" value="1"/>
</dbReference>
<dbReference type="GO" id="GO:0006749">
    <property type="term" value="P:glutathione metabolic process"/>
    <property type="evidence" value="ECO:0007669"/>
    <property type="project" value="TreeGrafter"/>
</dbReference>
<reference evidence="3" key="1">
    <citation type="submission" date="2021-10" db="EMBL/GenBank/DDBJ databases">
        <title>Tropical sea cucumber genome reveals ecological adaptation and Cuvierian tubules defense mechanism.</title>
        <authorList>
            <person name="Chen T."/>
        </authorList>
    </citation>
    <scope>NUCLEOTIDE SEQUENCE</scope>
    <source>
        <strain evidence="3">Nanhai2018</strain>
        <tissue evidence="3">Muscle</tissue>
    </source>
</reference>
<dbReference type="PROSITE" id="PS50404">
    <property type="entry name" value="GST_NTER"/>
    <property type="match status" value="1"/>
</dbReference>
<dbReference type="InterPro" id="IPR004046">
    <property type="entry name" value="GST_C"/>
</dbReference>
<feature type="domain" description="GST C-terminal" evidence="2">
    <location>
        <begin position="81"/>
        <end position="211"/>
    </location>
</feature>
<dbReference type="Gene3D" id="1.20.1050.10">
    <property type="match status" value="1"/>
</dbReference>
<dbReference type="CDD" id="cd03039">
    <property type="entry name" value="GST_N_Sigma_like"/>
    <property type="match status" value="1"/>
</dbReference>